<protein>
    <submittedName>
        <fullName evidence="1">Uncharacterized protein</fullName>
    </submittedName>
</protein>
<accession>A0A7J3XY36</accession>
<name>A0A7J3XY36_9CREN</name>
<comment type="caution">
    <text evidence="1">The sequence shown here is derived from an EMBL/GenBank/DDBJ whole genome shotgun (WGS) entry which is preliminary data.</text>
</comment>
<proteinExistence type="predicted"/>
<sequence length="246" mass="27843">MLSHQIELSECPPQFVDGLVLEPCLFLENLPVVASCNVSGDEVSVKFTSPVEHSCVYKLHRKDHGWRIILKEGPEPRPSGYLQSMGLLYLGGAFLRVEAHIAGGFLSRRSVEKMYTQLISNYSLLARGRCRKVDIAERITRVKREFREEKPFWEALPTDIKVDLSLTLVRAALLREVEKVYASNGVPQQKYMAEKAKTGDWLIVVIYPNGREYILVSNGLIKGRHLEGAKGPVVQSIFYKLKKSEL</sequence>
<dbReference type="AlphaFoldDB" id="A0A7J3XY36"/>
<gene>
    <name evidence="1" type="ORF">ENM60_02330</name>
</gene>
<reference evidence="1" key="1">
    <citation type="journal article" date="2020" name="mSystems">
        <title>Genome- and Community-Level Interaction Insights into Carbon Utilization and Element Cycling Functions of Hydrothermarchaeota in Hydrothermal Sediment.</title>
        <authorList>
            <person name="Zhou Z."/>
            <person name="Liu Y."/>
            <person name="Xu W."/>
            <person name="Pan J."/>
            <person name="Luo Z.H."/>
            <person name="Li M."/>
        </authorList>
    </citation>
    <scope>NUCLEOTIDE SEQUENCE [LARGE SCALE GENOMIC DNA]</scope>
    <source>
        <strain evidence="1">SpSt-110</strain>
    </source>
</reference>
<organism evidence="1">
    <name type="scientific">Thermogladius calderae</name>
    <dbReference type="NCBI Taxonomy" id="1200300"/>
    <lineage>
        <taxon>Archaea</taxon>
        <taxon>Thermoproteota</taxon>
        <taxon>Thermoprotei</taxon>
        <taxon>Desulfurococcales</taxon>
        <taxon>Desulfurococcaceae</taxon>
        <taxon>Thermogladius</taxon>
    </lineage>
</organism>
<evidence type="ECO:0000313" key="1">
    <source>
        <dbReference type="EMBL" id="HHP67617.1"/>
    </source>
</evidence>
<dbReference type="EMBL" id="DRYK01000030">
    <property type="protein sequence ID" value="HHP67617.1"/>
    <property type="molecule type" value="Genomic_DNA"/>
</dbReference>